<evidence type="ECO:0000259" key="1">
    <source>
        <dbReference type="Pfam" id="PF00501"/>
    </source>
</evidence>
<dbReference type="EMBL" id="JXQV01000005">
    <property type="protein sequence ID" value="KIQ04096.1"/>
    <property type="molecule type" value="Genomic_DNA"/>
</dbReference>
<dbReference type="CDD" id="cd05921">
    <property type="entry name" value="FCS"/>
    <property type="match status" value="1"/>
</dbReference>
<gene>
    <name evidence="2" type="ORF">RU07_05435</name>
</gene>
<dbReference type="PROSITE" id="PS00455">
    <property type="entry name" value="AMP_BINDING"/>
    <property type="match status" value="1"/>
</dbReference>
<dbReference type="Gene3D" id="3.40.50.12780">
    <property type="entry name" value="N-terminal domain of ligase-like"/>
    <property type="match status" value="1"/>
</dbReference>
<protein>
    <submittedName>
        <fullName evidence="2">Feruloyl-CoA synthase</fullName>
    </submittedName>
</protein>
<reference evidence="2 3" key="1">
    <citation type="submission" date="2014-12" db="EMBL/GenBank/DDBJ databases">
        <title>16Stimator: statistical estimation of ribosomal gene copy numbers from draft genome assemblies.</title>
        <authorList>
            <person name="Perisin M.A."/>
            <person name="Vetter M."/>
            <person name="Gilbert J.A."/>
            <person name="Bergelson J."/>
        </authorList>
    </citation>
    <scope>NUCLEOTIDE SEQUENCE [LARGE SCALE GENOMIC DNA]</scope>
    <source>
        <strain evidence="2 3">MEJ076</strain>
    </source>
</reference>
<name>A0A0D0K6B0_AGRTU</name>
<feature type="domain" description="AMP-dependent synthetase/ligase" evidence="1">
    <location>
        <begin position="47"/>
        <end position="426"/>
    </location>
</feature>
<dbReference type="Proteomes" id="UP000035017">
    <property type="component" value="Unassembled WGS sequence"/>
</dbReference>
<dbReference type="SUPFAM" id="SSF56801">
    <property type="entry name" value="Acetyl-CoA synthetase-like"/>
    <property type="match status" value="1"/>
</dbReference>
<proteinExistence type="predicted"/>
<dbReference type="InterPro" id="IPR042099">
    <property type="entry name" value="ANL_N_sf"/>
</dbReference>
<comment type="caution">
    <text evidence="2">The sequence shown here is derived from an EMBL/GenBank/DDBJ whole genome shotgun (WGS) entry which is preliminary data.</text>
</comment>
<dbReference type="GO" id="GO:0016405">
    <property type="term" value="F:CoA-ligase activity"/>
    <property type="evidence" value="ECO:0007669"/>
    <property type="project" value="TreeGrafter"/>
</dbReference>
<dbReference type="PANTHER" id="PTHR24096">
    <property type="entry name" value="LONG-CHAIN-FATTY-ACID--COA LIGASE"/>
    <property type="match status" value="1"/>
</dbReference>
<dbReference type="InterPro" id="IPR000873">
    <property type="entry name" value="AMP-dep_synth/lig_dom"/>
</dbReference>
<dbReference type="InterPro" id="IPR020845">
    <property type="entry name" value="AMP-binding_CS"/>
</dbReference>
<dbReference type="Pfam" id="PF00501">
    <property type="entry name" value="AMP-binding"/>
    <property type="match status" value="1"/>
</dbReference>
<evidence type="ECO:0000313" key="3">
    <source>
        <dbReference type="Proteomes" id="UP000035017"/>
    </source>
</evidence>
<evidence type="ECO:0000313" key="2">
    <source>
        <dbReference type="EMBL" id="KIQ04096.1"/>
    </source>
</evidence>
<sequence length="618" mass="67903">MNENASGRVKFWSPKLGWSQRDDGSIKVWREDPLGAYPDKMNARLVHWARVAPDRIWMAERDGDAWRRVTYHDALQSVRRIGQALLNMGLSVDRPLVILAENSLAHALLALGAQHVGIPSAAVSPSYASFSGEFEKLRDIANQVTPGLVFVEDGSRFMDAVDYSFGANSPVVVLRNPPAGRGNTHLFLDLLQTSATVSVDEAFGRTGPDTIAKFLFTSGTTGSPKAVIQTQRMLCANQEMVADCYAFLRDEPPVIVNWSPWNHTAGGNKLFNNAIYNGGTYHIDHGKPSPQMIGKTIANLREVSPTWYFNVPAGYEMLVQAMRDDAILRQSFFKDLKLMMYAGAGMAQHTWDALNLMAEQTIGSRVPLGTGLGATETGPFALYCTDPQDEPGNIGIPAQGMEMKLVPYEDKYELRLKGPNITPGYWRSPELTTKAFDEEGFYQIGDAVRFADPADPSKGFIFDGRTAENFKLQTGTWVSVGKLRAKLVDDFGGLICDAVITGENRAELGALVVASLPSMREIIGAEASTMTDEEIFAHPDVRHALATRLKSHQMRATGSATRVARLLIIREAPRIDKGEITDKGSLNQRAMLSHRKDLVETLYLGSPDVILAEKEIAA</sequence>
<organism evidence="2 3">
    <name type="scientific">Agrobacterium tumefaciens</name>
    <dbReference type="NCBI Taxonomy" id="358"/>
    <lineage>
        <taxon>Bacteria</taxon>
        <taxon>Pseudomonadati</taxon>
        <taxon>Pseudomonadota</taxon>
        <taxon>Alphaproteobacteria</taxon>
        <taxon>Hyphomicrobiales</taxon>
        <taxon>Rhizobiaceae</taxon>
        <taxon>Rhizobium/Agrobacterium group</taxon>
        <taxon>Agrobacterium</taxon>
        <taxon>Agrobacterium tumefaciens complex</taxon>
    </lineage>
</organism>
<dbReference type="PANTHER" id="PTHR24096:SF420">
    <property type="entry name" value="LONG-CHAIN-FATTY-ACID--COA LIGASE-RELATED"/>
    <property type="match status" value="1"/>
</dbReference>
<dbReference type="OrthoDB" id="9803968at2"/>
<accession>A0A0D0K6B0</accession>
<dbReference type="AlphaFoldDB" id="A0A0D0K6B0"/>